<reference evidence="1 3" key="1">
    <citation type="journal article" date="2016" name="Int. J. Syst. Evol. Microbiol.">
        <title>Methanosarcina flavescens sp. nov., a methanogenic archaeon isolated from a full-scale anaerobic digester.</title>
        <authorList>
            <person name="Kern T."/>
            <person name="Fischer M.A."/>
            <person name="Deppenmeier U."/>
            <person name="Schmitz R.A."/>
            <person name="Rother M."/>
        </authorList>
    </citation>
    <scope>NUCLEOTIDE SEQUENCE [LARGE SCALE GENOMIC DNA]</scope>
    <source>
        <strain evidence="1 3">E03.2</strain>
    </source>
</reference>
<proteinExistence type="predicted"/>
<reference evidence="1" key="2">
    <citation type="submission" date="2018-10" db="EMBL/GenBank/DDBJ databases">
        <authorList>
            <person name="Fischer M.A."/>
            <person name="Kern T."/>
            <person name="Deppenmeier U."/>
            <person name="Schmitz R.A."/>
            <person name="Rother M."/>
        </authorList>
    </citation>
    <scope>NUCLEOTIDE SEQUENCE</scope>
    <source>
        <strain evidence="1">E03.2</strain>
    </source>
</reference>
<reference evidence="2 4" key="3">
    <citation type="journal article" date="2020" name="Biotechnol. Biofuels">
        <title>New insights from the biogas microbiome by comprehensive genome-resolved metagenomics of nearly 1600 species originating from multiple anaerobic digesters.</title>
        <authorList>
            <person name="Campanaro S."/>
            <person name="Treu L."/>
            <person name="Rodriguez-R L.M."/>
            <person name="Kovalovszki A."/>
            <person name="Ziels R.M."/>
            <person name="Maus I."/>
            <person name="Zhu X."/>
            <person name="Kougias P.G."/>
            <person name="Basile A."/>
            <person name="Luo G."/>
            <person name="Schluter A."/>
            <person name="Konstantinidis K.T."/>
            <person name="Angelidaki I."/>
        </authorList>
    </citation>
    <scope>NUCLEOTIDE SEQUENCE [LARGE SCALE GENOMIC DNA]</scope>
    <source>
        <strain evidence="2">AS22ysBPME_46</strain>
    </source>
</reference>
<dbReference type="AlphaFoldDB" id="A0A660HNK0"/>
<evidence type="ECO:0000313" key="4">
    <source>
        <dbReference type="Proteomes" id="UP000585579"/>
    </source>
</evidence>
<name>A0A660HNK0_9EURY</name>
<evidence type="ECO:0000313" key="1">
    <source>
        <dbReference type="EMBL" id="AYK13853.1"/>
    </source>
</evidence>
<evidence type="ECO:0000313" key="3">
    <source>
        <dbReference type="Proteomes" id="UP000053087"/>
    </source>
</evidence>
<keyword evidence="3" id="KW-1185">Reference proteome</keyword>
<dbReference type="EMBL" id="CP032683">
    <property type="protein sequence ID" value="AYK13853.1"/>
    <property type="molecule type" value="Genomic_DNA"/>
</dbReference>
<dbReference type="KEGG" id="mfz:AOB57_000275"/>
<dbReference type="OrthoDB" id="381754at2157"/>
<evidence type="ECO:0000313" key="2">
    <source>
        <dbReference type="EMBL" id="NLK31944.1"/>
    </source>
</evidence>
<protein>
    <submittedName>
        <fullName evidence="1">Uncharacterized protein</fullName>
    </submittedName>
</protein>
<dbReference type="Proteomes" id="UP000585579">
    <property type="component" value="Unassembled WGS sequence"/>
</dbReference>
<dbReference type="GeneID" id="53686516"/>
<organism evidence="1 3">
    <name type="scientific">Methanosarcina flavescens</name>
    <dbReference type="NCBI Taxonomy" id="1715806"/>
    <lineage>
        <taxon>Archaea</taxon>
        <taxon>Methanobacteriati</taxon>
        <taxon>Methanobacteriota</taxon>
        <taxon>Stenosarchaea group</taxon>
        <taxon>Methanomicrobia</taxon>
        <taxon>Methanosarcinales</taxon>
        <taxon>Methanosarcinaceae</taxon>
        <taxon>Methanosarcina</taxon>
    </lineage>
</organism>
<gene>
    <name evidence="1" type="ORF">AOB57_000275</name>
    <name evidence="2" type="ORF">GX302_03630</name>
</gene>
<accession>A0A660HNK0</accession>
<dbReference type="EMBL" id="JAAYQL010000021">
    <property type="protein sequence ID" value="NLK31944.1"/>
    <property type="molecule type" value="Genomic_DNA"/>
</dbReference>
<sequence length="179" mass="20545">MIERKAYNQEKIRLSESGIITQKQVRYKTFIEQISSLLIDFPNNNLTKTVSDSTPQYFHNEMIGMLAAYIDSSDTEIEVITEYSITTGKRKLYADMLVRKGESSLLIEIKVATRNVADLLSVGQNQLLLHMDAADLKDGILFILPKGSDFTKMVTRKVEIKRTDENKQIVEIFPERFFT</sequence>
<dbReference type="RefSeq" id="WP_054298730.1">
    <property type="nucleotide sequence ID" value="NZ_CP032683.1"/>
</dbReference>
<dbReference type="Proteomes" id="UP000053087">
    <property type="component" value="Chromosome"/>
</dbReference>